<feature type="compositionally biased region" description="Polar residues" evidence="1">
    <location>
        <begin position="16"/>
        <end position="31"/>
    </location>
</feature>
<organism evidence="3 4">
    <name type="scientific">Heligmosomoides polygyrus</name>
    <name type="common">Parasitic roundworm</name>
    <dbReference type="NCBI Taxonomy" id="6339"/>
    <lineage>
        <taxon>Eukaryota</taxon>
        <taxon>Metazoa</taxon>
        <taxon>Ecdysozoa</taxon>
        <taxon>Nematoda</taxon>
        <taxon>Chromadorea</taxon>
        <taxon>Rhabditida</taxon>
        <taxon>Rhabditina</taxon>
        <taxon>Rhabditomorpha</taxon>
        <taxon>Strongyloidea</taxon>
        <taxon>Heligmosomidae</taxon>
        <taxon>Heligmosomoides</taxon>
    </lineage>
</organism>
<feature type="region of interest" description="Disordered" evidence="1">
    <location>
        <begin position="16"/>
        <end position="47"/>
    </location>
</feature>
<feature type="region of interest" description="Disordered" evidence="1">
    <location>
        <begin position="114"/>
        <end position="171"/>
    </location>
</feature>
<feature type="compositionally biased region" description="Basic and acidic residues" evidence="1">
    <location>
        <begin position="565"/>
        <end position="576"/>
    </location>
</feature>
<feature type="region of interest" description="Disordered" evidence="1">
    <location>
        <begin position="507"/>
        <end position="538"/>
    </location>
</feature>
<feature type="compositionally biased region" description="Basic and acidic residues" evidence="1">
    <location>
        <begin position="151"/>
        <end position="160"/>
    </location>
</feature>
<accession>A0A183FSQ9</accession>
<gene>
    <name evidence="2" type="ORF">HPBE_LOCUS11016</name>
</gene>
<reference evidence="4" key="2">
    <citation type="submission" date="2019-09" db="UniProtKB">
        <authorList>
            <consortium name="WormBaseParasite"/>
        </authorList>
    </citation>
    <scope>IDENTIFICATION</scope>
</reference>
<accession>A0A3P7YIC5</accession>
<sequence length="576" mass="64022">MQTSLLQIQCRATWEGRSTASSRKMSKAQQNGGTAARAGTAETASADYGSTEYAAGASTSAETQMEADPASGQIDHFRNAFRLLRANDITVDSTLPPVPIGTARAMDEQSLNDGATAHHGAAPDTQGKPPKSYVSSSKRKDWDSSVPNRTAKTEDEDYRHTDRRKRERVAVGDPRVDPLHLLHPCQCGMFNTRAQVGLPGLRSDLARSKPVRNMFELANVASIALHPHWGDDRKEAELLNKESKYLTIHGLATAIQAHSKICYTFVSALKEHGDKELAHPDCFPTSPGYDVELYYRMAMARRTQITSQSPDDMPGNPMLIALPKHFGRVLTDIIEPATVKMAMARRTQITSQSPDDMPGNPMLIVLPKHFGRVVTDIIEPATVKFLVYSHFGDLADQLQKQCISSAFVWVWPNEMQSTQHMLLVQQAVEGHLQCGGTMEFQGFRGQNRGLHNTVEDEVPIKHLAISLGVCPRKGEDRLMAWQCQIFLNQPAHTASGILVLPTFELKQRKPAKQPHPDHPSTSADVPAAEKQKKRQRFDGYYLKDVKKKLQEIAHVMKQTSRHTKHTPEPSSRRRGV</sequence>
<dbReference type="AlphaFoldDB" id="A0A183FSQ9"/>
<keyword evidence="3" id="KW-1185">Reference proteome</keyword>
<dbReference type="WBParaSite" id="HPBE_0001101501-mRNA-1">
    <property type="protein sequence ID" value="HPBE_0001101501-mRNA-1"/>
    <property type="gene ID" value="HPBE_0001101501"/>
</dbReference>
<protein>
    <submittedName>
        <fullName evidence="4">Helitron_like_N domain-containing protein</fullName>
    </submittedName>
</protein>
<evidence type="ECO:0000313" key="2">
    <source>
        <dbReference type="EMBL" id="VDO87151.1"/>
    </source>
</evidence>
<feature type="compositionally biased region" description="Low complexity" evidence="1">
    <location>
        <begin position="32"/>
        <end position="46"/>
    </location>
</feature>
<reference evidence="2 3" key="1">
    <citation type="submission" date="2018-11" db="EMBL/GenBank/DDBJ databases">
        <authorList>
            <consortium name="Pathogen Informatics"/>
        </authorList>
    </citation>
    <scope>NUCLEOTIDE SEQUENCE [LARGE SCALE GENOMIC DNA]</scope>
</reference>
<dbReference type="OrthoDB" id="5867989at2759"/>
<evidence type="ECO:0000313" key="3">
    <source>
        <dbReference type="Proteomes" id="UP000050761"/>
    </source>
</evidence>
<dbReference type="EMBL" id="UZAH01026954">
    <property type="protein sequence ID" value="VDO87151.1"/>
    <property type="molecule type" value="Genomic_DNA"/>
</dbReference>
<feature type="region of interest" description="Disordered" evidence="1">
    <location>
        <begin position="553"/>
        <end position="576"/>
    </location>
</feature>
<evidence type="ECO:0000256" key="1">
    <source>
        <dbReference type="SAM" id="MobiDB-lite"/>
    </source>
</evidence>
<dbReference type="Proteomes" id="UP000050761">
    <property type="component" value="Unassembled WGS sequence"/>
</dbReference>
<name>A0A183FSQ9_HELPZ</name>
<proteinExistence type="predicted"/>
<evidence type="ECO:0000313" key="4">
    <source>
        <dbReference type="WBParaSite" id="HPBE_0001101501-mRNA-1"/>
    </source>
</evidence>